<dbReference type="Proteomes" id="UP001501556">
    <property type="component" value="Unassembled WGS sequence"/>
</dbReference>
<proteinExistence type="inferred from homology"/>
<comment type="caution">
    <text evidence="2">The sequence shown here is derived from an EMBL/GenBank/DDBJ whole genome shotgun (WGS) entry which is preliminary data.</text>
</comment>
<dbReference type="SUPFAM" id="SSF55298">
    <property type="entry name" value="YjgF-like"/>
    <property type="match status" value="1"/>
</dbReference>
<gene>
    <name evidence="2" type="ORF">GCM10022407_19780</name>
</gene>
<dbReference type="CDD" id="cd00448">
    <property type="entry name" value="YjgF_YER057c_UK114_family"/>
    <property type="match status" value="1"/>
</dbReference>
<dbReference type="InterPro" id="IPR019897">
    <property type="entry name" value="RidA_CS"/>
</dbReference>
<dbReference type="InterPro" id="IPR006175">
    <property type="entry name" value="YjgF/YER057c/UK114"/>
</dbReference>
<evidence type="ECO:0000313" key="3">
    <source>
        <dbReference type="Proteomes" id="UP001501556"/>
    </source>
</evidence>
<dbReference type="EMBL" id="BAABDI010000011">
    <property type="protein sequence ID" value="GAA3974052.1"/>
    <property type="molecule type" value="Genomic_DNA"/>
</dbReference>
<dbReference type="InterPro" id="IPR035959">
    <property type="entry name" value="RutC-like_sf"/>
</dbReference>
<sequence>METLHHLDAPQAIGPYAQAIVAGGFVFCSGQTPLVPASMRIEADTIEEQTRQVLANLSTVLSSRSLGLADVVKTTVFLKNFADFNRMNAVYGSMFGAHRPARSTVEVSRLPLDALVEIECIAVIPAATAPQPAPGH</sequence>
<dbReference type="InterPro" id="IPR006056">
    <property type="entry name" value="RidA"/>
</dbReference>
<dbReference type="PANTHER" id="PTHR11803">
    <property type="entry name" value="2-IMINOBUTANOATE/2-IMINOPROPANOATE DEAMINASE RIDA"/>
    <property type="match status" value="1"/>
</dbReference>
<dbReference type="Gene3D" id="3.30.1330.40">
    <property type="entry name" value="RutC-like"/>
    <property type="match status" value="1"/>
</dbReference>
<protein>
    <submittedName>
        <fullName evidence="2">RidA family protein</fullName>
    </submittedName>
</protein>
<evidence type="ECO:0000313" key="2">
    <source>
        <dbReference type="EMBL" id="GAA3974052.1"/>
    </source>
</evidence>
<reference evidence="3" key="1">
    <citation type="journal article" date="2019" name="Int. J. Syst. Evol. Microbiol.">
        <title>The Global Catalogue of Microorganisms (GCM) 10K type strain sequencing project: providing services to taxonomists for standard genome sequencing and annotation.</title>
        <authorList>
            <consortium name="The Broad Institute Genomics Platform"/>
            <consortium name="The Broad Institute Genome Sequencing Center for Infectious Disease"/>
            <person name="Wu L."/>
            <person name="Ma J."/>
        </authorList>
    </citation>
    <scope>NUCLEOTIDE SEQUENCE [LARGE SCALE GENOMIC DNA]</scope>
    <source>
        <strain evidence="3">JCM 17217</strain>
    </source>
</reference>
<name>A0ABP7Q0Z7_9BACT</name>
<keyword evidence="3" id="KW-1185">Reference proteome</keyword>
<dbReference type="PROSITE" id="PS01094">
    <property type="entry name" value="UPF0076"/>
    <property type="match status" value="1"/>
</dbReference>
<dbReference type="NCBIfam" id="TIGR00004">
    <property type="entry name" value="Rid family detoxifying hydrolase"/>
    <property type="match status" value="1"/>
</dbReference>
<evidence type="ECO:0000256" key="1">
    <source>
        <dbReference type="ARBA" id="ARBA00010552"/>
    </source>
</evidence>
<dbReference type="Pfam" id="PF01042">
    <property type="entry name" value="Ribonuc_L-PSP"/>
    <property type="match status" value="1"/>
</dbReference>
<dbReference type="PANTHER" id="PTHR11803:SF58">
    <property type="entry name" value="PROTEIN HMF1-RELATED"/>
    <property type="match status" value="1"/>
</dbReference>
<organism evidence="2 3">
    <name type="scientific">Hymenobacter antarcticus</name>
    <dbReference type="NCBI Taxonomy" id="486270"/>
    <lineage>
        <taxon>Bacteria</taxon>
        <taxon>Pseudomonadati</taxon>
        <taxon>Bacteroidota</taxon>
        <taxon>Cytophagia</taxon>
        <taxon>Cytophagales</taxon>
        <taxon>Hymenobacteraceae</taxon>
        <taxon>Hymenobacter</taxon>
    </lineage>
</organism>
<dbReference type="RefSeq" id="WP_345123671.1">
    <property type="nucleotide sequence ID" value="NZ_BAABDI010000011.1"/>
</dbReference>
<accession>A0ABP7Q0Z7</accession>
<comment type="similarity">
    <text evidence="1">Belongs to the RutC family.</text>
</comment>